<dbReference type="AlphaFoldDB" id="A0AAV2HQS8"/>
<dbReference type="EMBL" id="CAXITT010000212">
    <property type="protein sequence ID" value="CAL1535840.1"/>
    <property type="molecule type" value="Genomic_DNA"/>
</dbReference>
<feature type="region of interest" description="Disordered" evidence="1">
    <location>
        <begin position="749"/>
        <end position="782"/>
    </location>
</feature>
<organism evidence="2 3">
    <name type="scientific">Lymnaea stagnalis</name>
    <name type="common">Great pond snail</name>
    <name type="synonym">Helix stagnalis</name>
    <dbReference type="NCBI Taxonomy" id="6523"/>
    <lineage>
        <taxon>Eukaryota</taxon>
        <taxon>Metazoa</taxon>
        <taxon>Spiralia</taxon>
        <taxon>Lophotrochozoa</taxon>
        <taxon>Mollusca</taxon>
        <taxon>Gastropoda</taxon>
        <taxon>Heterobranchia</taxon>
        <taxon>Euthyneura</taxon>
        <taxon>Panpulmonata</taxon>
        <taxon>Hygrophila</taxon>
        <taxon>Lymnaeoidea</taxon>
        <taxon>Lymnaeidae</taxon>
        <taxon>Lymnaea</taxon>
    </lineage>
</organism>
<feature type="compositionally biased region" description="Basic and acidic residues" evidence="1">
    <location>
        <begin position="31"/>
        <end position="41"/>
    </location>
</feature>
<reference evidence="2 3" key="1">
    <citation type="submission" date="2024-04" db="EMBL/GenBank/DDBJ databases">
        <authorList>
            <consortium name="Genoscope - CEA"/>
            <person name="William W."/>
        </authorList>
    </citation>
    <scope>NUCLEOTIDE SEQUENCE [LARGE SCALE GENOMIC DNA]</scope>
</reference>
<feature type="compositionally biased region" description="Basic residues" evidence="1">
    <location>
        <begin position="526"/>
        <end position="536"/>
    </location>
</feature>
<accession>A0AAV2HQS8</accession>
<evidence type="ECO:0000256" key="1">
    <source>
        <dbReference type="SAM" id="MobiDB-lite"/>
    </source>
</evidence>
<dbReference type="InterPro" id="IPR012677">
    <property type="entry name" value="Nucleotide-bd_a/b_plait_sf"/>
</dbReference>
<dbReference type="Proteomes" id="UP001497497">
    <property type="component" value="Unassembled WGS sequence"/>
</dbReference>
<feature type="region of interest" description="Disordered" evidence="1">
    <location>
        <begin position="478"/>
        <end position="567"/>
    </location>
</feature>
<evidence type="ECO:0000313" key="2">
    <source>
        <dbReference type="EMBL" id="CAL1535840.1"/>
    </source>
</evidence>
<feature type="compositionally biased region" description="Low complexity" evidence="1">
    <location>
        <begin position="500"/>
        <end position="522"/>
    </location>
</feature>
<feature type="compositionally biased region" description="Polar residues" evidence="1">
    <location>
        <begin position="42"/>
        <end position="53"/>
    </location>
</feature>
<gene>
    <name evidence="2" type="ORF">GSLYS_00009800001</name>
</gene>
<proteinExistence type="predicted"/>
<evidence type="ECO:0000313" key="3">
    <source>
        <dbReference type="Proteomes" id="UP001497497"/>
    </source>
</evidence>
<sequence length="795" mass="88250">MSTPPQSRGRGRGRGKDLTPSERVAQWVNQREAKRLTKERWGSQSTRSTSPSVESEIDGQISDKLTPDSDSSSERSKVKPKIQIYVPPFLRDKKPVNVDIPSETTSHTDEGILYQTSNDMGSPITDDSHCGDDVLLAQEAELSSPKDVIICTVDKPEKPFERNRSKGRGKRKPEVEIYIPRALRSAKQDNKLSIEKCHDYNLYQDAVLELENRNVDTQITSLSEPQTNSEVPEMSVSNSVIFNTNNLFSNKITSEISDSAFIIETGNLLADQLSNSEIAYSNPVILDAGILLPNQISTSEISDSNPEILDPGISNQFTSDTEKSALQVVLPEFLPSQAGDNLDHGCLLRQDAPVMSDGGEVKNNIESNCEVLVGKISPFTFEFYDPAVIAFLPSPPIRPLGEADVVPYFSGTSRSVSLNDELLMQEQFIDSSPVSNDKIAPLPEEGATGSSEKCYRCDSQRISGEICISLDKFKHDESENSYDNQVTDKVSHTNETGNISSSNSDVKVNNNVTDVEASSPSSEKLKSKKHKTKKKTKESSTSKSKESKSKSKKESVKKKDAQDANAEKIKKGIKEQISAEETVDSWDALYDENGDCLDDSMLQELTEYVGKVEIDKPKINYLKYEPKEPSLDFQAFSHIVEIFEFPPEFSTADLIGAFRDFASRGFDVKWVDDTHALGVFSSTVAANEALKMIHPLLKVRPMSEASKKGQAKARVCQEFLQPYKARPETTSLAARRLVAGALGMAPRVSREVRDQERQKLKEAKEKRRQERQQKNDAWDGAMGKCATEELDLGFS</sequence>
<protein>
    <recommendedName>
        <fullName evidence="4">Coiled-coil domain-containing protein R3HCC1L</fullName>
    </recommendedName>
</protein>
<dbReference type="Gene3D" id="3.30.70.330">
    <property type="match status" value="1"/>
</dbReference>
<feature type="compositionally biased region" description="Polar residues" evidence="1">
    <location>
        <begin position="481"/>
        <end position="499"/>
    </location>
</feature>
<feature type="region of interest" description="Disordered" evidence="1">
    <location>
        <begin position="433"/>
        <end position="453"/>
    </location>
</feature>
<feature type="region of interest" description="Disordered" evidence="1">
    <location>
        <begin position="1"/>
        <end position="80"/>
    </location>
</feature>
<dbReference type="PANTHER" id="PTHR21678:SF0">
    <property type="entry name" value="C3H1-TYPE DOMAIN-CONTAINING PROTEIN"/>
    <property type="match status" value="1"/>
</dbReference>
<feature type="compositionally biased region" description="Basic and acidic residues" evidence="1">
    <location>
        <begin position="749"/>
        <end position="777"/>
    </location>
</feature>
<dbReference type="PANTHER" id="PTHR21678">
    <property type="entry name" value="GROWTH INHIBITION AND DIFFERENTIATION RELATED PROTEIN 88"/>
    <property type="match status" value="1"/>
</dbReference>
<dbReference type="InterPro" id="IPR039884">
    <property type="entry name" value="R3HC1/R3HCL"/>
</dbReference>
<name>A0AAV2HQS8_LYMST</name>
<comment type="caution">
    <text evidence="2">The sequence shown here is derived from an EMBL/GenBank/DDBJ whole genome shotgun (WGS) entry which is preliminary data.</text>
</comment>
<evidence type="ECO:0008006" key="4">
    <source>
        <dbReference type="Google" id="ProtNLM"/>
    </source>
</evidence>
<feature type="compositionally biased region" description="Basic and acidic residues" evidence="1">
    <location>
        <begin position="537"/>
        <end position="567"/>
    </location>
</feature>
<keyword evidence="3" id="KW-1185">Reference proteome</keyword>